<dbReference type="InterPro" id="IPR000182">
    <property type="entry name" value="GNAT_dom"/>
</dbReference>
<organism evidence="3 4">
    <name type="scientific">Marihabitans asiaticum</name>
    <dbReference type="NCBI Taxonomy" id="415218"/>
    <lineage>
        <taxon>Bacteria</taxon>
        <taxon>Bacillati</taxon>
        <taxon>Actinomycetota</taxon>
        <taxon>Actinomycetes</taxon>
        <taxon>Micrococcales</taxon>
        <taxon>Intrasporangiaceae</taxon>
        <taxon>Marihabitans</taxon>
    </lineage>
</organism>
<feature type="domain" description="N-acetyltransferase" evidence="1">
    <location>
        <begin position="1"/>
        <end position="114"/>
    </location>
</feature>
<dbReference type="InterPro" id="IPR045057">
    <property type="entry name" value="Gcn5-rel_NAT"/>
</dbReference>
<dbReference type="EMBL" id="VIUW01000002">
    <property type="protein sequence ID" value="TWD16038.1"/>
    <property type="molecule type" value="Genomic_DNA"/>
</dbReference>
<accession>A0A560WEG8</accession>
<dbReference type="Gene3D" id="3.40.630.30">
    <property type="match status" value="1"/>
</dbReference>
<evidence type="ECO:0000313" key="4">
    <source>
        <dbReference type="Proteomes" id="UP000315628"/>
    </source>
</evidence>
<keyword evidence="4" id="KW-1185">Reference proteome</keyword>
<dbReference type="InterPro" id="IPR016181">
    <property type="entry name" value="Acyl_CoA_acyltransferase"/>
</dbReference>
<name>A0A560WEG8_9MICO</name>
<evidence type="ECO:0000259" key="2">
    <source>
        <dbReference type="PROSITE" id="PS51729"/>
    </source>
</evidence>
<evidence type="ECO:0000313" key="3">
    <source>
        <dbReference type="EMBL" id="TWD16038.1"/>
    </source>
</evidence>
<dbReference type="Proteomes" id="UP000315628">
    <property type="component" value="Unassembled WGS sequence"/>
</dbReference>
<dbReference type="OrthoDB" id="5405911at2"/>
<dbReference type="CDD" id="cd04301">
    <property type="entry name" value="NAT_SF"/>
    <property type="match status" value="1"/>
</dbReference>
<protein>
    <submittedName>
        <fullName evidence="3">Uncharacterized protein</fullName>
    </submittedName>
</protein>
<sequence>MSAVEFRKNEEKSRYEAVVDGQVAGFVTYEVKGDEVDLTHTVVEDAYEGQGVGSTLAKGALDDVREQGKGVIPTCPFIKRYIEKHPVYTALAAGLGEKGTDQDAPKGIGGGGSF</sequence>
<dbReference type="Pfam" id="PF14542">
    <property type="entry name" value="Acetyltransf_CG"/>
    <property type="match status" value="1"/>
</dbReference>
<dbReference type="RefSeq" id="WP_144857023.1">
    <property type="nucleotide sequence ID" value="NZ_BAAAYT010000001.1"/>
</dbReference>
<dbReference type="PROSITE" id="PS51729">
    <property type="entry name" value="GNAT_YJDJ"/>
    <property type="match status" value="1"/>
</dbReference>
<evidence type="ECO:0000259" key="1">
    <source>
        <dbReference type="PROSITE" id="PS51186"/>
    </source>
</evidence>
<dbReference type="PANTHER" id="PTHR31435:SF10">
    <property type="entry name" value="BSR4717 PROTEIN"/>
    <property type="match status" value="1"/>
</dbReference>
<reference evidence="3 4" key="1">
    <citation type="submission" date="2019-06" db="EMBL/GenBank/DDBJ databases">
        <title>Sequencing the genomes of 1000 actinobacteria strains.</title>
        <authorList>
            <person name="Klenk H.-P."/>
        </authorList>
    </citation>
    <scope>NUCLEOTIDE SEQUENCE [LARGE SCALE GENOMIC DNA]</scope>
    <source>
        <strain evidence="3 4">DSM 18935</strain>
    </source>
</reference>
<dbReference type="AlphaFoldDB" id="A0A560WEG8"/>
<gene>
    <name evidence="3" type="ORF">FB557_1580</name>
</gene>
<dbReference type="GO" id="GO:0016747">
    <property type="term" value="F:acyltransferase activity, transferring groups other than amino-acyl groups"/>
    <property type="evidence" value="ECO:0007669"/>
    <property type="project" value="InterPro"/>
</dbReference>
<proteinExistence type="predicted"/>
<dbReference type="PANTHER" id="PTHR31435">
    <property type="entry name" value="PROTEIN NATD1"/>
    <property type="match status" value="1"/>
</dbReference>
<dbReference type="SUPFAM" id="SSF55729">
    <property type="entry name" value="Acyl-CoA N-acyltransferases (Nat)"/>
    <property type="match status" value="1"/>
</dbReference>
<feature type="domain" description="N-acetyltransferase" evidence="2">
    <location>
        <begin position="7"/>
        <end position="93"/>
    </location>
</feature>
<dbReference type="InterPro" id="IPR031165">
    <property type="entry name" value="GNAT_YJDJ"/>
</dbReference>
<dbReference type="PROSITE" id="PS51186">
    <property type="entry name" value="GNAT"/>
    <property type="match status" value="1"/>
</dbReference>
<comment type="caution">
    <text evidence="3">The sequence shown here is derived from an EMBL/GenBank/DDBJ whole genome shotgun (WGS) entry which is preliminary data.</text>
</comment>